<accession>A0A7G2D930</accession>
<feature type="transmembrane region" description="Helical" evidence="1">
    <location>
        <begin position="37"/>
        <end position="58"/>
    </location>
</feature>
<dbReference type="EMBL" id="LR881183">
    <property type="protein sequence ID" value="CAD5245037.1"/>
    <property type="molecule type" value="Genomic_DNA"/>
</dbReference>
<evidence type="ECO:0000313" key="4">
    <source>
        <dbReference type="Proteomes" id="UP000516304"/>
    </source>
</evidence>
<dbReference type="RefSeq" id="WP_188202642.1">
    <property type="nucleotide sequence ID" value="NZ_LR881183.1"/>
</dbReference>
<dbReference type="KEGG" id="tcq:TIRI35C_1883"/>
<keyword evidence="1" id="KW-1133">Transmembrane helix</keyword>
<organism evidence="3 4">
    <name type="scientific">Thermococcus camini</name>
    <dbReference type="NCBI Taxonomy" id="2016373"/>
    <lineage>
        <taxon>Archaea</taxon>
        <taxon>Methanobacteriati</taxon>
        <taxon>Methanobacteriota</taxon>
        <taxon>Thermococci</taxon>
        <taxon>Thermococcales</taxon>
        <taxon>Thermococcaceae</taxon>
        <taxon>Thermococcus</taxon>
    </lineage>
</organism>
<dbReference type="AlphaFoldDB" id="A0A7G2D930"/>
<name>A0A7G2D930_9EURY</name>
<protein>
    <recommendedName>
        <fullName evidence="2">DUF835 domain-containing protein</fullName>
    </recommendedName>
</protein>
<dbReference type="InterPro" id="IPR008553">
    <property type="entry name" value="DUF835"/>
</dbReference>
<evidence type="ECO:0000256" key="1">
    <source>
        <dbReference type="SAM" id="Phobius"/>
    </source>
</evidence>
<feature type="transmembrane region" description="Helical" evidence="1">
    <location>
        <begin position="6"/>
        <end position="25"/>
    </location>
</feature>
<evidence type="ECO:0000259" key="2">
    <source>
        <dbReference type="Pfam" id="PF05763"/>
    </source>
</evidence>
<proteinExistence type="predicted"/>
<keyword evidence="1" id="KW-0472">Membrane</keyword>
<dbReference type="Pfam" id="PF05763">
    <property type="entry name" value="DUF835"/>
    <property type="match status" value="1"/>
</dbReference>
<gene>
    <name evidence="3" type="ORF">TIRI35C_1883</name>
</gene>
<sequence length="271" mass="30873">MTLIPAILVEISFVGVSLLALKYRGGFTSHYPELKRFYDYTLSAFITGAAAKFTFLFLDLRDNGMIALTPEEASLINTGGNALILVATAMFLIGWANLLKALMERYELIPVVEFAENERGNVLKPGLHLCNLPNCYPVIAKLLRGRAGLIVSRHPPEVIRQRLKIEKTPVLWLTTIRSKNTVSPTRLEFLLQTMVDFMRKTEDPKVIFLDGVEYLILENGFAPVFKFLTTLKDYTTIYNTVVIVPLYTESMDERAVNLMYREFERLRMEPP</sequence>
<feature type="domain" description="DUF835" evidence="2">
    <location>
        <begin position="137"/>
        <end position="263"/>
    </location>
</feature>
<reference evidence="3 4" key="1">
    <citation type="submission" date="2020-09" db="EMBL/GenBank/DDBJ databases">
        <authorList>
            <person name="Courtine D."/>
        </authorList>
    </citation>
    <scope>NUCLEOTIDE SEQUENCE [LARGE SCALE GENOMIC DNA]</scope>
    <source>
        <strain evidence="3 4">IRI35c</strain>
    </source>
</reference>
<dbReference type="GeneID" id="58919632"/>
<keyword evidence="1" id="KW-0812">Transmembrane</keyword>
<feature type="transmembrane region" description="Helical" evidence="1">
    <location>
        <begin position="78"/>
        <end position="99"/>
    </location>
</feature>
<keyword evidence="4" id="KW-1185">Reference proteome</keyword>
<evidence type="ECO:0000313" key="3">
    <source>
        <dbReference type="EMBL" id="CAD5245037.1"/>
    </source>
</evidence>
<dbReference type="Proteomes" id="UP000516304">
    <property type="component" value="Chromosome TIRI35C"/>
</dbReference>